<comment type="similarity">
    <text evidence="1">Belongs to the FMO family.</text>
</comment>
<name>A0A2N3MYB7_9PEZI</name>
<dbReference type="GO" id="GO:0050660">
    <property type="term" value="F:flavin adenine dinucleotide binding"/>
    <property type="evidence" value="ECO:0007669"/>
    <property type="project" value="InterPro"/>
</dbReference>
<dbReference type="InterPro" id="IPR020946">
    <property type="entry name" value="Flavin_mOase-like"/>
</dbReference>
<dbReference type="GO" id="GO:0050661">
    <property type="term" value="F:NADP binding"/>
    <property type="evidence" value="ECO:0007669"/>
    <property type="project" value="InterPro"/>
</dbReference>
<dbReference type="InParanoid" id="A0A2N3MYB7"/>
<gene>
    <name evidence="5" type="ORF">jhhlp_008538</name>
</gene>
<organism evidence="5 6">
    <name type="scientific">Lomentospora prolificans</name>
    <dbReference type="NCBI Taxonomy" id="41688"/>
    <lineage>
        <taxon>Eukaryota</taxon>
        <taxon>Fungi</taxon>
        <taxon>Dikarya</taxon>
        <taxon>Ascomycota</taxon>
        <taxon>Pezizomycotina</taxon>
        <taxon>Sordariomycetes</taxon>
        <taxon>Hypocreomycetidae</taxon>
        <taxon>Microascales</taxon>
        <taxon>Microascaceae</taxon>
        <taxon>Lomentospora</taxon>
    </lineage>
</organism>
<sequence length="595" mass="66426">MGPVDLVIIGAGWNGLAMAKTYLEAHGEAHILILDYAESIGGTWADERLYPGLKTNNIVGSYEFSDFALVPEKYGIKPGQHIPGRVVHEYLCDFCKRYDLESRIRLRTKVEEVTLLSNGSWKINYSTITTSSEGEWVKESSPAPESTGEIVASRLVLATGLTSEPFMPPLPGREAFKGHVFHAKDFKPRAKDLASSKSVVVIGGNKSAWDVCYSSAARFGADAHMVMRRSGGGPSWVWPARLSGFFTSLSALSSTRFVSWLDPSPFGPSGWPIRAVMNRTWLGRKMISFFWSRLDAKVVSLNAYDNHEGTTSLKPWTSTYWMGNSLGIHNYETHWFDLARNGKITAHAAEVVSLSEHAVHLSDGTSIEADTLVCCTGWQARPNIKFSPKGVSARIGFPGELLEEPILQAKVRGDVLRSAPMLGSQPVRQLPGILYPGIAPPREVKDANSSPYRLYRFVVPYDKSFIRQRNLAVIGAHITIHTAILSQAQALWITAFFDGRIPHLGGTGKEPDYEKIKYDTWYHTEFERMRRPKETGGAGERYPDLVVDSIPYVDMLLSDLELPYHRKQSMYKEIFEPYQVADYKGLVEEWLKAGI</sequence>
<evidence type="ECO:0000256" key="2">
    <source>
        <dbReference type="ARBA" id="ARBA00022630"/>
    </source>
</evidence>
<dbReference type="SUPFAM" id="SSF51905">
    <property type="entry name" value="FAD/NAD(P)-binding domain"/>
    <property type="match status" value="2"/>
</dbReference>
<dbReference type="PANTHER" id="PTHR23023">
    <property type="entry name" value="DIMETHYLANILINE MONOOXYGENASE"/>
    <property type="match status" value="1"/>
</dbReference>
<evidence type="ECO:0000256" key="1">
    <source>
        <dbReference type="ARBA" id="ARBA00009183"/>
    </source>
</evidence>
<dbReference type="Gene3D" id="3.50.50.60">
    <property type="entry name" value="FAD/NAD(P)-binding domain"/>
    <property type="match status" value="1"/>
</dbReference>
<evidence type="ECO:0000256" key="3">
    <source>
        <dbReference type="ARBA" id="ARBA00022827"/>
    </source>
</evidence>
<evidence type="ECO:0000313" key="5">
    <source>
        <dbReference type="EMBL" id="PKS05170.1"/>
    </source>
</evidence>
<keyword evidence="4" id="KW-0560">Oxidoreductase</keyword>
<keyword evidence="3" id="KW-0274">FAD</keyword>
<dbReference type="EMBL" id="NLAX01001623">
    <property type="protein sequence ID" value="PKS05170.1"/>
    <property type="molecule type" value="Genomic_DNA"/>
</dbReference>
<dbReference type="AlphaFoldDB" id="A0A2N3MYB7"/>
<dbReference type="Proteomes" id="UP000233524">
    <property type="component" value="Unassembled WGS sequence"/>
</dbReference>
<proteinExistence type="inferred from homology"/>
<dbReference type="GO" id="GO:0004499">
    <property type="term" value="F:N,N-dimethylaniline monooxygenase activity"/>
    <property type="evidence" value="ECO:0007669"/>
    <property type="project" value="InterPro"/>
</dbReference>
<dbReference type="InterPro" id="IPR050346">
    <property type="entry name" value="FMO-like"/>
</dbReference>
<comment type="caution">
    <text evidence="5">The sequence shown here is derived from an EMBL/GenBank/DDBJ whole genome shotgun (WGS) entry which is preliminary data.</text>
</comment>
<dbReference type="InterPro" id="IPR036188">
    <property type="entry name" value="FAD/NAD-bd_sf"/>
</dbReference>
<dbReference type="Pfam" id="PF00743">
    <property type="entry name" value="FMO-like"/>
    <property type="match status" value="1"/>
</dbReference>
<keyword evidence="6" id="KW-1185">Reference proteome</keyword>
<evidence type="ECO:0008006" key="7">
    <source>
        <dbReference type="Google" id="ProtNLM"/>
    </source>
</evidence>
<keyword evidence="2" id="KW-0285">Flavoprotein</keyword>
<reference evidence="5 6" key="1">
    <citation type="journal article" date="2017" name="G3 (Bethesda)">
        <title>First Draft Genome Sequence of the Pathogenic Fungus Lomentospora prolificans (Formerly Scedosporium prolificans).</title>
        <authorList>
            <person name="Luo R."/>
            <person name="Zimin A."/>
            <person name="Workman R."/>
            <person name="Fan Y."/>
            <person name="Pertea G."/>
            <person name="Grossman N."/>
            <person name="Wear M.P."/>
            <person name="Jia B."/>
            <person name="Miller H."/>
            <person name="Casadevall A."/>
            <person name="Timp W."/>
            <person name="Zhang S.X."/>
            <person name="Salzberg S.L."/>
        </authorList>
    </citation>
    <scope>NUCLEOTIDE SEQUENCE [LARGE SCALE GENOMIC DNA]</scope>
    <source>
        <strain evidence="5 6">JHH-5317</strain>
    </source>
</reference>
<dbReference type="OrthoDB" id="2915840at2759"/>
<protein>
    <recommendedName>
        <fullName evidence="7">L-ornithine N(5)-oxygenase</fullName>
    </recommendedName>
</protein>
<evidence type="ECO:0000256" key="4">
    <source>
        <dbReference type="ARBA" id="ARBA00023002"/>
    </source>
</evidence>
<dbReference type="VEuPathDB" id="FungiDB:jhhlp_008538"/>
<accession>A0A2N3MYB7</accession>
<evidence type="ECO:0000313" key="6">
    <source>
        <dbReference type="Proteomes" id="UP000233524"/>
    </source>
</evidence>